<proteinExistence type="predicted"/>
<organism evidence="2 3">
    <name type="scientific">Roseibium salinum</name>
    <dbReference type="NCBI Taxonomy" id="1604349"/>
    <lineage>
        <taxon>Bacteria</taxon>
        <taxon>Pseudomonadati</taxon>
        <taxon>Pseudomonadota</taxon>
        <taxon>Alphaproteobacteria</taxon>
        <taxon>Hyphomicrobiales</taxon>
        <taxon>Stappiaceae</taxon>
        <taxon>Roseibium</taxon>
    </lineage>
</organism>
<evidence type="ECO:0000313" key="3">
    <source>
        <dbReference type="Proteomes" id="UP001300261"/>
    </source>
</evidence>
<evidence type="ECO:0008006" key="4">
    <source>
        <dbReference type="Google" id="ProtNLM"/>
    </source>
</evidence>
<comment type="caution">
    <text evidence="2">The sequence shown here is derived from an EMBL/GenBank/DDBJ whole genome shotgun (WGS) entry which is preliminary data.</text>
</comment>
<accession>A0ABT3R8X6</accession>
<feature type="chain" id="PRO_5047215716" description="ABC transporter substrate-binding protein" evidence="1">
    <location>
        <begin position="30"/>
        <end position="139"/>
    </location>
</feature>
<keyword evidence="1" id="KW-0732">Signal</keyword>
<feature type="signal peptide" evidence="1">
    <location>
        <begin position="1"/>
        <end position="29"/>
    </location>
</feature>
<evidence type="ECO:0000256" key="1">
    <source>
        <dbReference type="SAM" id="SignalP"/>
    </source>
</evidence>
<evidence type="ECO:0000313" key="2">
    <source>
        <dbReference type="EMBL" id="MCX2725512.1"/>
    </source>
</evidence>
<keyword evidence="3" id="KW-1185">Reference proteome</keyword>
<dbReference type="Proteomes" id="UP001300261">
    <property type="component" value="Unassembled WGS sequence"/>
</dbReference>
<sequence length="139" mass="15375">MPDTEMHTLSRNAILALSLILAFVGPSQAAPENAPVITLKPYGNGDDRYRYVEILLAKSLEKAGVPAKVVHAQAEYSRDRVLQELITGRNIHVVAEAPKPGWEEKLIPIRIPIRKGIQGYRLFLINQQDQAALAKVDLA</sequence>
<dbReference type="EMBL" id="JAPEVI010000003">
    <property type="protein sequence ID" value="MCX2725512.1"/>
    <property type="molecule type" value="Genomic_DNA"/>
</dbReference>
<protein>
    <recommendedName>
        <fullName evidence="4">ABC transporter substrate-binding protein</fullName>
    </recommendedName>
</protein>
<name>A0ABT3R8X6_9HYPH</name>
<reference evidence="2 3" key="1">
    <citation type="journal article" date="2016" name="Int. J. Syst. Evol. Microbiol.">
        <title>Labrenzia salina sp. nov., isolated from the rhizosphere of the halophyte Arthrocnemum macrostachyum.</title>
        <authorList>
            <person name="Camacho M."/>
            <person name="Redondo-Gomez S."/>
            <person name="Rodriguez-Llorente I."/>
            <person name="Rohde M."/>
            <person name="Sproer C."/>
            <person name="Schumann P."/>
            <person name="Klenk H.P."/>
            <person name="Montero-Calasanz M.D.C."/>
        </authorList>
    </citation>
    <scope>NUCLEOTIDE SEQUENCE [LARGE SCALE GENOMIC DNA]</scope>
    <source>
        <strain evidence="2 3">DSM 29163</strain>
    </source>
</reference>
<gene>
    <name evidence="2" type="ORF">ON753_24670</name>
</gene>
<dbReference type="RefSeq" id="WP_265966499.1">
    <property type="nucleotide sequence ID" value="NZ_JAPEVI010000003.1"/>
</dbReference>